<dbReference type="EMBL" id="CAJCES030000044">
    <property type="protein sequence ID" value="CAH1286879.1"/>
    <property type="molecule type" value="Genomic_DNA"/>
</dbReference>
<evidence type="ECO:0000313" key="2">
    <source>
        <dbReference type="EMBL" id="CAH1286879.1"/>
    </source>
</evidence>
<dbReference type="Proteomes" id="UP001154114">
    <property type="component" value="Unassembled WGS sequence"/>
</dbReference>
<gene>
    <name evidence="2" type="ORF">CINC_LOCUS78</name>
</gene>
<organism evidence="2 3">
    <name type="scientific">Chrysodeixis includens</name>
    <name type="common">Soybean looper</name>
    <name type="synonym">Pseudoplusia includens</name>
    <dbReference type="NCBI Taxonomy" id="689277"/>
    <lineage>
        <taxon>Eukaryota</taxon>
        <taxon>Metazoa</taxon>
        <taxon>Ecdysozoa</taxon>
        <taxon>Arthropoda</taxon>
        <taxon>Hexapoda</taxon>
        <taxon>Insecta</taxon>
        <taxon>Pterygota</taxon>
        <taxon>Neoptera</taxon>
        <taxon>Endopterygota</taxon>
        <taxon>Lepidoptera</taxon>
        <taxon>Glossata</taxon>
        <taxon>Ditrysia</taxon>
        <taxon>Noctuoidea</taxon>
        <taxon>Noctuidae</taxon>
        <taxon>Plusiinae</taxon>
        <taxon>Chrysodeixis</taxon>
    </lineage>
</organism>
<dbReference type="OrthoDB" id="28245at2759"/>
<accession>A0A9P0E6H9</accession>
<feature type="region of interest" description="Disordered" evidence="1">
    <location>
        <begin position="285"/>
        <end position="314"/>
    </location>
</feature>
<proteinExistence type="predicted"/>
<evidence type="ECO:0000313" key="3">
    <source>
        <dbReference type="Proteomes" id="UP001154114"/>
    </source>
</evidence>
<reference evidence="2" key="1">
    <citation type="submission" date="2021-12" db="EMBL/GenBank/DDBJ databases">
        <authorList>
            <person name="King R."/>
        </authorList>
    </citation>
    <scope>NUCLEOTIDE SEQUENCE</scope>
</reference>
<protein>
    <submittedName>
        <fullName evidence="2">Uncharacterized protein</fullName>
    </submittedName>
</protein>
<sequence length="368" mass="41836">MFISFFPEFAEVQCRPNDELSKCCDTLFDILQDSFSDNKKSRVAMWPLQIMLLVLNPRPIVTMCQLRASTYLNVSTRNVTFILVKSVINDLKSLLFNPSKSYIRGSVISGYSELDLMTDCFVSLFRIMPHNNDALKVCLNLNTHISYHYVIVNSLLSVISGYSELDLMTDCFVSLFRIMPHNNDALKVCLNLNTHISYHYVIVNSLLRIIKQPRVCRETSRSSCYIPGLVVHTPLRMISLSLKSKEVQSKFNKSEEMLLQEHHTALHEPWLPSSIEIQSSTTELMNGPRLARPPDRMRASIPGRDGRSTSLHNRTGCTCGTQSSALLNTFWDIRRLLALWGQEVLLRCGKVLTQHWDGIPQLPTIGGI</sequence>
<dbReference type="AlphaFoldDB" id="A0A9P0E6H9"/>
<keyword evidence="3" id="KW-1185">Reference proteome</keyword>
<name>A0A9P0E6H9_CHRIL</name>
<comment type="caution">
    <text evidence="2">The sequence shown here is derived from an EMBL/GenBank/DDBJ whole genome shotgun (WGS) entry which is preliminary data.</text>
</comment>
<evidence type="ECO:0000256" key="1">
    <source>
        <dbReference type="SAM" id="MobiDB-lite"/>
    </source>
</evidence>